<sequence>MQLLPNCDCPGWRVRLSLGEVMLLVLIIDPRAFGQGLHPALWRACRTRTVELERRSQEDDFTRRDDTRRPLDSMWPVAADTGATQSTEGKQSFIELWYLRLERLHHLCHSTSQSEKANEQRVLRGAFSTSTARSRYVSRERLRCHDPEQPANRSRLLFQSNGAAWKPSRLTAILKKATSNVSGCIQSPVPIMVKETRLYDQLGIKPDANQQQIKKAYQ</sequence>
<feature type="signal peptide" evidence="1">
    <location>
        <begin position="1"/>
        <end position="34"/>
    </location>
</feature>
<keyword evidence="3" id="KW-1185">Reference proteome</keyword>
<proteinExistence type="predicted"/>
<keyword evidence="1" id="KW-0732">Signal</keyword>
<feature type="chain" id="PRO_5015666259" description="J domain-containing protein" evidence="1">
    <location>
        <begin position="35"/>
        <end position="218"/>
    </location>
</feature>
<evidence type="ECO:0000313" key="2">
    <source>
        <dbReference type="EMBL" id="POR35032.1"/>
    </source>
</evidence>
<dbReference type="SUPFAM" id="SSF46565">
    <property type="entry name" value="Chaperone J-domain"/>
    <property type="match status" value="1"/>
</dbReference>
<dbReference type="Proteomes" id="UP000237481">
    <property type="component" value="Unassembled WGS sequence"/>
</dbReference>
<evidence type="ECO:0000256" key="1">
    <source>
        <dbReference type="SAM" id="SignalP"/>
    </source>
</evidence>
<evidence type="ECO:0008006" key="4">
    <source>
        <dbReference type="Google" id="ProtNLM"/>
    </source>
</evidence>
<reference evidence="2 3" key="1">
    <citation type="submission" date="2018-01" db="EMBL/GenBank/DDBJ databases">
        <title>Harnessing the power of phylogenomics to disentangle the directionality and signatures of interkingdom host jumping in the parasitic fungal genus Tolypocladium.</title>
        <authorList>
            <person name="Quandt C.A."/>
            <person name="Patterson W."/>
            <person name="Spatafora J.W."/>
        </authorList>
    </citation>
    <scope>NUCLEOTIDE SEQUENCE [LARGE SCALE GENOMIC DNA]</scope>
    <source>
        <strain evidence="2 3">NRBC 100945</strain>
    </source>
</reference>
<dbReference type="InterPro" id="IPR036869">
    <property type="entry name" value="J_dom_sf"/>
</dbReference>
<gene>
    <name evidence="2" type="ORF">TPAR_04773</name>
</gene>
<dbReference type="AlphaFoldDB" id="A0A2S4KXX6"/>
<organism evidence="2 3">
    <name type="scientific">Tolypocladium paradoxum</name>
    <dbReference type="NCBI Taxonomy" id="94208"/>
    <lineage>
        <taxon>Eukaryota</taxon>
        <taxon>Fungi</taxon>
        <taxon>Dikarya</taxon>
        <taxon>Ascomycota</taxon>
        <taxon>Pezizomycotina</taxon>
        <taxon>Sordariomycetes</taxon>
        <taxon>Hypocreomycetidae</taxon>
        <taxon>Hypocreales</taxon>
        <taxon>Ophiocordycipitaceae</taxon>
        <taxon>Tolypocladium</taxon>
    </lineage>
</organism>
<accession>A0A2S4KXX6</accession>
<comment type="caution">
    <text evidence="2">The sequence shown here is derived from an EMBL/GenBank/DDBJ whole genome shotgun (WGS) entry which is preliminary data.</text>
</comment>
<name>A0A2S4KXX6_9HYPO</name>
<dbReference type="EMBL" id="PKSG01000473">
    <property type="protein sequence ID" value="POR35032.1"/>
    <property type="molecule type" value="Genomic_DNA"/>
</dbReference>
<protein>
    <recommendedName>
        <fullName evidence="4">J domain-containing protein</fullName>
    </recommendedName>
</protein>
<evidence type="ECO:0000313" key="3">
    <source>
        <dbReference type="Proteomes" id="UP000237481"/>
    </source>
</evidence>